<accession>A0ACC2UPX4</accession>
<comment type="caution">
    <text evidence="1">The sequence shown here is derived from an EMBL/GenBank/DDBJ whole genome shotgun (WGS) entry which is preliminary data.</text>
</comment>
<keyword evidence="2" id="KW-1185">Reference proteome</keyword>
<reference evidence="1" key="1">
    <citation type="submission" date="2022-04" db="EMBL/GenBank/DDBJ databases">
        <title>Genome of the entomopathogenic fungus Entomophthora muscae.</title>
        <authorList>
            <person name="Elya C."/>
            <person name="Lovett B.R."/>
            <person name="Lee E."/>
            <person name="Macias A.M."/>
            <person name="Hajek A.E."/>
            <person name="De Bivort B.L."/>
            <person name="Kasson M.T."/>
            <person name="De Fine Licht H.H."/>
            <person name="Stajich J.E."/>
        </authorList>
    </citation>
    <scope>NUCLEOTIDE SEQUENCE</scope>
    <source>
        <strain evidence="1">Berkeley</strain>
    </source>
</reference>
<evidence type="ECO:0000313" key="1">
    <source>
        <dbReference type="EMBL" id="KAJ9088806.1"/>
    </source>
</evidence>
<dbReference type="Proteomes" id="UP001165960">
    <property type="component" value="Unassembled WGS sequence"/>
</dbReference>
<protein>
    <submittedName>
        <fullName evidence="1">Uncharacterized protein</fullName>
    </submittedName>
</protein>
<organism evidence="1 2">
    <name type="scientific">Entomophthora muscae</name>
    <dbReference type="NCBI Taxonomy" id="34485"/>
    <lineage>
        <taxon>Eukaryota</taxon>
        <taxon>Fungi</taxon>
        <taxon>Fungi incertae sedis</taxon>
        <taxon>Zoopagomycota</taxon>
        <taxon>Entomophthoromycotina</taxon>
        <taxon>Entomophthoromycetes</taxon>
        <taxon>Entomophthorales</taxon>
        <taxon>Entomophthoraceae</taxon>
        <taxon>Entomophthora</taxon>
    </lineage>
</organism>
<sequence>MASKKSHSSRAPFWFGGVACSIATVCTHPQDLLKVRLQTQYNTSQGMVGTALRVFKHEGFGALYSGLSASLLRQMTYSTVRFGTYDFLKYQLRDKEGNLSFPKLILSAILAGCIGGGVGNPIDIVNVRMQNDGQLKPQLQRNYKNVLDGLYQITRTEGFLVLFRGLRTSMCRSVVMTVSQLGSYDFIKRQLLSSSLFEEKSSYSFYLFSSRGRYIRLSYMYSLPLLKLTFQGLVATTACSPLDVVKTRIMNSHQSSPRTISGGPLSSIVHICRTEGPRALLKGWVPSYLRLGPHTVITFMALEQFKSKYSNYASRQNTLTPQVPQPATLAT</sequence>
<name>A0ACC2UPX4_9FUNG</name>
<gene>
    <name evidence="1" type="ORF">DSO57_1019529</name>
</gene>
<proteinExistence type="predicted"/>
<evidence type="ECO:0000313" key="2">
    <source>
        <dbReference type="Proteomes" id="UP001165960"/>
    </source>
</evidence>
<dbReference type="EMBL" id="QTSX02000088">
    <property type="protein sequence ID" value="KAJ9088806.1"/>
    <property type="molecule type" value="Genomic_DNA"/>
</dbReference>